<dbReference type="VEuPathDB" id="GiardiaDB:QR46_4189"/>
<name>A0A132NP24_GIAIN</name>
<organism evidence="1 2">
    <name type="scientific">Giardia duodenalis assemblage B</name>
    <dbReference type="NCBI Taxonomy" id="1394984"/>
    <lineage>
        <taxon>Eukaryota</taxon>
        <taxon>Metamonada</taxon>
        <taxon>Diplomonadida</taxon>
        <taxon>Hexamitidae</taxon>
        <taxon>Giardiinae</taxon>
        <taxon>Giardia</taxon>
    </lineage>
</organism>
<sequence length="243" mass="28149">MSVPLSRTIQYMKSQLRSFRRFLAAQETAVHKNFEMADDIRQKRATYEVELHTLQEASALQQRSLEFRKSHNSTIIFDRNKLKYMRRALFKAREEASTKDDDEGIRRANRMLDLMDDLDLYINESPVFVTYRSAFKNLKGSILDGDAKVPERTAQIIAQTKILRRLIDGEEPRPEDDQVLPETLQTLARAIIINRRITPLLQAKRVAKEKTPPTKLLRGTAIDDELKNDINADLADDDFFDNP</sequence>
<dbReference type="OrthoDB" id="10254095at2759"/>
<protein>
    <submittedName>
        <fullName evidence="1">Uncharacterized protein</fullName>
    </submittedName>
</protein>
<evidence type="ECO:0000313" key="2">
    <source>
        <dbReference type="Proteomes" id="UP000070089"/>
    </source>
</evidence>
<accession>A0A132NP24</accession>
<proteinExistence type="predicted"/>
<evidence type="ECO:0000313" key="1">
    <source>
        <dbReference type="EMBL" id="KWX11850.1"/>
    </source>
</evidence>
<dbReference type="AlphaFoldDB" id="A0A132NP24"/>
<comment type="caution">
    <text evidence="1">The sequence shown here is derived from an EMBL/GenBank/DDBJ whole genome shotgun (WGS) entry which is preliminary data.</text>
</comment>
<gene>
    <name evidence="1" type="ORF">QR46_4189</name>
</gene>
<reference evidence="1 2" key="1">
    <citation type="journal article" date="2015" name="Mol. Biochem. Parasitol.">
        <title>Identification of polymorphic genes for use in assemblage B genotyping assays through comparative genomics of multiple assemblage B Giardia duodenalis isolates.</title>
        <authorList>
            <person name="Wielinga C."/>
            <person name="Thompson R.C."/>
            <person name="Monis P."/>
            <person name="Ryan U."/>
        </authorList>
    </citation>
    <scope>NUCLEOTIDE SEQUENCE [LARGE SCALE GENOMIC DNA]</scope>
    <source>
        <strain evidence="1 2">BAH15c1</strain>
    </source>
</reference>
<dbReference type="EMBL" id="JXTI01000152">
    <property type="protein sequence ID" value="KWX11850.1"/>
    <property type="molecule type" value="Genomic_DNA"/>
</dbReference>
<dbReference type="Proteomes" id="UP000070089">
    <property type="component" value="Unassembled WGS sequence"/>
</dbReference>